<keyword evidence="2" id="KW-1185">Reference proteome</keyword>
<evidence type="ECO:0000313" key="2">
    <source>
        <dbReference type="Proteomes" id="UP000001628"/>
    </source>
</evidence>
<dbReference type="InParanoid" id="C1G8H2"/>
<dbReference type="KEGG" id="pbn:PADG_03558"/>
<dbReference type="eggNOG" id="ENOG502SNB9">
    <property type="taxonomic scope" value="Eukaryota"/>
</dbReference>
<dbReference type="EMBL" id="KN275960">
    <property type="protein sequence ID" value="EEH47474.2"/>
    <property type="molecule type" value="Genomic_DNA"/>
</dbReference>
<dbReference type="AlphaFoldDB" id="C1G8H2"/>
<accession>C1G8H2</accession>
<protein>
    <recommendedName>
        <fullName evidence="3">Aminoglycoside phosphotransferase domain-containing protein</fullName>
    </recommendedName>
</protein>
<evidence type="ECO:0008006" key="3">
    <source>
        <dbReference type="Google" id="ProtNLM"/>
    </source>
</evidence>
<dbReference type="OrthoDB" id="4177579at2759"/>
<evidence type="ECO:0000313" key="1">
    <source>
        <dbReference type="EMBL" id="EEH47474.2"/>
    </source>
</evidence>
<dbReference type="VEuPathDB" id="FungiDB:PADG_03558"/>
<dbReference type="Proteomes" id="UP000001628">
    <property type="component" value="Unassembled WGS sequence"/>
</dbReference>
<sequence>MAPWDLSHQLRILEYFTVPDLGICPEIVKVFYLYRADIGSGNIMVSKDRSILGILDWEPAGFYPRFWIAIKPSVAPGLDICPPIAGIEEFEWRRRIIPPPKSPILTKIMVRSASSSSLLAPLRNH</sequence>
<proteinExistence type="predicted"/>
<dbReference type="GeneID" id="22582848"/>
<dbReference type="HOGENOM" id="CLU_1993306_0_0_1"/>
<gene>
    <name evidence="1" type="ORF">PADG_03558</name>
</gene>
<dbReference type="RefSeq" id="XP_010759090.1">
    <property type="nucleotide sequence ID" value="XM_010760788.1"/>
</dbReference>
<organism evidence="1 2">
    <name type="scientific">Paracoccidioides brasiliensis (strain Pb18)</name>
    <dbReference type="NCBI Taxonomy" id="502780"/>
    <lineage>
        <taxon>Eukaryota</taxon>
        <taxon>Fungi</taxon>
        <taxon>Dikarya</taxon>
        <taxon>Ascomycota</taxon>
        <taxon>Pezizomycotina</taxon>
        <taxon>Eurotiomycetes</taxon>
        <taxon>Eurotiomycetidae</taxon>
        <taxon>Onygenales</taxon>
        <taxon>Ajellomycetaceae</taxon>
        <taxon>Paracoccidioides</taxon>
    </lineage>
</organism>
<name>C1G8H2_PARBD</name>
<reference evidence="1 2" key="1">
    <citation type="journal article" date="2011" name="PLoS Genet.">
        <title>Comparative genomic analysis of human fungal pathogens causing paracoccidioidomycosis.</title>
        <authorList>
            <person name="Desjardins C.A."/>
            <person name="Champion M.D."/>
            <person name="Holder J.W."/>
            <person name="Muszewska A."/>
            <person name="Goldberg J."/>
            <person name="Bailao A.M."/>
            <person name="Brigido M.M."/>
            <person name="Ferreira M.E."/>
            <person name="Garcia A.M."/>
            <person name="Grynberg M."/>
            <person name="Gujja S."/>
            <person name="Heiman D.I."/>
            <person name="Henn M.R."/>
            <person name="Kodira C.D."/>
            <person name="Leon-Narvaez H."/>
            <person name="Longo L.V."/>
            <person name="Ma L.J."/>
            <person name="Malavazi I."/>
            <person name="Matsuo A.L."/>
            <person name="Morais F.V."/>
            <person name="Pereira M."/>
            <person name="Rodriguez-Brito S."/>
            <person name="Sakthikumar S."/>
            <person name="Salem-Izacc S.M."/>
            <person name="Sykes S.M."/>
            <person name="Teixeira M.M."/>
            <person name="Vallejo M.C."/>
            <person name="Walter M.E."/>
            <person name="Yandava C."/>
            <person name="Young S."/>
            <person name="Zeng Q."/>
            <person name="Zucker J."/>
            <person name="Felipe M.S."/>
            <person name="Goldman G.H."/>
            <person name="Haas B.J."/>
            <person name="McEwen J.G."/>
            <person name="Nino-Vega G."/>
            <person name="Puccia R."/>
            <person name="San-Blas G."/>
            <person name="Soares C.M."/>
            <person name="Birren B.W."/>
            <person name="Cuomo C.A."/>
        </authorList>
    </citation>
    <scope>NUCLEOTIDE SEQUENCE [LARGE SCALE GENOMIC DNA]</scope>
    <source>
        <strain evidence="1 2">Pb18</strain>
    </source>
</reference>